<dbReference type="Proteomes" id="UP000218023">
    <property type="component" value="Unassembled WGS sequence"/>
</dbReference>
<dbReference type="EMBL" id="NSJZ01000005">
    <property type="protein sequence ID" value="PAU97465.1"/>
    <property type="molecule type" value="Genomic_DNA"/>
</dbReference>
<accession>A0A2A2GKS7</accession>
<keyword evidence="3" id="KW-1185">Reference proteome</keyword>
<evidence type="ECO:0000256" key="1">
    <source>
        <dbReference type="SAM" id="MobiDB-lite"/>
    </source>
</evidence>
<dbReference type="RefSeq" id="WP_095639871.1">
    <property type="nucleotide sequence ID" value="NZ_NSJZ01000005.1"/>
</dbReference>
<comment type="caution">
    <text evidence="2">The sequence shown here is derived from an EMBL/GenBank/DDBJ whole genome shotgun (WGS) entry which is preliminary data.</text>
</comment>
<proteinExistence type="predicted"/>
<gene>
    <name evidence="2" type="ORF">CK240_08270</name>
</gene>
<dbReference type="OrthoDB" id="9838962at2"/>
<feature type="region of interest" description="Disordered" evidence="1">
    <location>
        <begin position="97"/>
        <end position="135"/>
    </location>
</feature>
<organism evidence="2 3">
    <name type="scientific">Paracoccus salipaludis</name>
    <dbReference type="NCBI Taxonomy" id="2032623"/>
    <lineage>
        <taxon>Bacteria</taxon>
        <taxon>Pseudomonadati</taxon>
        <taxon>Pseudomonadota</taxon>
        <taxon>Alphaproteobacteria</taxon>
        <taxon>Rhodobacterales</taxon>
        <taxon>Paracoccaceae</taxon>
        <taxon>Paracoccus</taxon>
    </lineage>
</organism>
<protein>
    <submittedName>
        <fullName evidence="2">Uncharacterized protein</fullName>
    </submittedName>
</protein>
<dbReference type="AlphaFoldDB" id="A0A2A2GKS7"/>
<evidence type="ECO:0000313" key="2">
    <source>
        <dbReference type="EMBL" id="PAU97465.1"/>
    </source>
</evidence>
<name>A0A2A2GKS7_9RHOB</name>
<evidence type="ECO:0000313" key="3">
    <source>
        <dbReference type="Proteomes" id="UP000218023"/>
    </source>
</evidence>
<reference evidence="2 3" key="1">
    <citation type="submission" date="2017-09" db="EMBL/GenBank/DDBJ databases">
        <title>Paracoccus alkalisoli sp. nov., isolated from saline alkaline soil.</title>
        <authorList>
            <person name="Dong X."/>
            <person name="Zhang G."/>
        </authorList>
    </citation>
    <scope>NUCLEOTIDE SEQUENCE [LARGE SCALE GENOMIC DNA]</scope>
    <source>
        <strain evidence="2 3">WN007</strain>
    </source>
</reference>
<sequence length="209" mass="21632">MTILPRGTGIRPTSAEILFPFLGASPLLVLGEDDDPAGMGRRDGAAAPLWDPAVPARAQAAAVESGHGAWGHPQAPRAVADEAGDRPAAAVVLSRAEAAGRPGHGVATDPPHGISPRDWPHAQARPDLPEPSDRDWLDQTAQADAFIFLPGPPSRDPADGAGSPAMPLEAEAWFDLLVLPFAPDPGIDFGPDVVIISDHGPLAADHVLL</sequence>